<sequence>MTMKKSDELEALKQDLKNKFEYFQQLSAKIKDELNAADTPPEDFETESDYIQDVEDDVRAAKVILNTKQKEWEIIKEDEERQKAADIERQKEEDRDKRLLHLLQQQQQQFQKLNTDNLQQVIAAIPAAVAPTVTVNAPAGVAQATRLPQRQIRHFKGDILEWTSFWESFNTAVHSSSLSTGEARLFVENLELTDANYQIAIDELQKTYGKKEVLISAHFEKLDSLQPVRDAKDVAALRNLQLTIQSHISALETLGKGKSTYGSLLGTKLIKLVPYKLQEKWSEVETNDSTDIDCVLKFIRDQTEAAERFGRLKVAEKPKQAQSNPQPKHAPPPATASQLATGARMNSANPVQEKQADLASFATKGTGHRNAQRI</sequence>
<evidence type="ECO:0000313" key="3">
    <source>
        <dbReference type="EMBL" id="EFX72811.1"/>
    </source>
</evidence>
<name>E9H5Z9_DAPPU</name>
<proteinExistence type="predicted"/>
<dbReference type="Pfam" id="PF03564">
    <property type="entry name" value="DUF1759"/>
    <property type="match status" value="1"/>
</dbReference>
<evidence type="ECO:0000256" key="1">
    <source>
        <dbReference type="SAM" id="Coils"/>
    </source>
</evidence>
<dbReference type="PANTHER" id="PTHR22954">
    <property type="entry name" value="RETROVIRAL PROTEASE-RELATED"/>
    <property type="match status" value="1"/>
</dbReference>
<feature type="region of interest" description="Disordered" evidence="2">
    <location>
        <begin position="315"/>
        <end position="374"/>
    </location>
</feature>
<feature type="compositionally biased region" description="Polar residues" evidence="2">
    <location>
        <begin position="335"/>
        <end position="352"/>
    </location>
</feature>
<dbReference type="EMBL" id="GL732595">
    <property type="protein sequence ID" value="EFX72811.1"/>
    <property type="molecule type" value="Genomic_DNA"/>
</dbReference>
<organism evidence="3 4">
    <name type="scientific">Daphnia pulex</name>
    <name type="common">Water flea</name>
    <dbReference type="NCBI Taxonomy" id="6669"/>
    <lineage>
        <taxon>Eukaryota</taxon>
        <taxon>Metazoa</taxon>
        <taxon>Ecdysozoa</taxon>
        <taxon>Arthropoda</taxon>
        <taxon>Crustacea</taxon>
        <taxon>Branchiopoda</taxon>
        <taxon>Diplostraca</taxon>
        <taxon>Cladocera</taxon>
        <taxon>Anomopoda</taxon>
        <taxon>Daphniidae</taxon>
        <taxon>Daphnia</taxon>
    </lineage>
</organism>
<protein>
    <submittedName>
        <fullName evidence="3">Uncharacterized protein</fullName>
    </submittedName>
</protein>
<gene>
    <name evidence="3" type="ORF">DAPPUDRAFT_253942</name>
</gene>
<reference evidence="3 4" key="1">
    <citation type="journal article" date="2011" name="Science">
        <title>The ecoresponsive genome of Daphnia pulex.</title>
        <authorList>
            <person name="Colbourne J.K."/>
            <person name="Pfrender M.E."/>
            <person name="Gilbert D."/>
            <person name="Thomas W.K."/>
            <person name="Tucker A."/>
            <person name="Oakley T.H."/>
            <person name="Tokishita S."/>
            <person name="Aerts A."/>
            <person name="Arnold G.J."/>
            <person name="Basu M.K."/>
            <person name="Bauer D.J."/>
            <person name="Caceres C.E."/>
            <person name="Carmel L."/>
            <person name="Casola C."/>
            <person name="Choi J.H."/>
            <person name="Detter J.C."/>
            <person name="Dong Q."/>
            <person name="Dusheyko S."/>
            <person name="Eads B.D."/>
            <person name="Frohlich T."/>
            <person name="Geiler-Samerotte K.A."/>
            <person name="Gerlach D."/>
            <person name="Hatcher P."/>
            <person name="Jogdeo S."/>
            <person name="Krijgsveld J."/>
            <person name="Kriventseva E.V."/>
            <person name="Kultz D."/>
            <person name="Laforsch C."/>
            <person name="Lindquist E."/>
            <person name="Lopez J."/>
            <person name="Manak J.R."/>
            <person name="Muller J."/>
            <person name="Pangilinan J."/>
            <person name="Patwardhan R.P."/>
            <person name="Pitluck S."/>
            <person name="Pritham E.J."/>
            <person name="Rechtsteiner A."/>
            <person name="Rho M."/>
            <person name="Rogozin I.B."/>
            <person name="Sakarya O."/>
            <person name="Salamov A."/>
            <person name="Schaack S."/>
            <person name="Shapiro H."/>
            <person name="Shiga Y."/>
            <person name="Skalitzky C."/>
            <person name="Smith Z."/>
            <person name="Souvorov A."/>
            <person name="Sung W."/>
            <person name="Tang Z."/>
            <person name="Tsuchiya D."/>
            <person name="Tu H."/>
            <person name="Vos H."/>
            <person name="Wang M."/>
            <person name="Wolf Y.I."/>
            <person name="Yamagata H."/>
            <person name="Yamada T."/>
            <person name="Ye Y."/>
            <person name="Shaw J.R."/>
            <person name="Andrews J."/>
            <person name="Crease T.J."/>
            <person name="Tang H."/>
            <person name="Lucas S.M."/>
            <person name="Robertson H.M."/>
            <person name="Bork P."/>
            <person name="Koonin E.V."/>
            <person name="Zdobnov E.M."/>
            <person name="Grigoriev I.V."/>
            <person name="Lynch M."/>
            <person name="Boore J.L."/>
        </authorList>
    </citation>
    <scope>NUCLEOTIDE SEQUENCE [LARGE SCALE GENOMIC DNA]</scope>
</reference>
<dbReference type="Proteomes" id="UP000000305">
    <property type="component" value="Unassembled WGS sequence"/>
</dbReference>
<keyword evidence="1" id="KW-0175">Coiled coil</keyword>
<keyword evidence="4" id="KW-1185">Reference proteome</keyword>
<dbReference type="InterPro" id="IPR005312">
    <property type="entry name" value="DUF1759"/>
</dbReference>
<feature type="coiled-coil region" evidence="1">
    <location>
        <begin position="51"/>
        <end position="97"/>
    </location>
</feature>
<evidence type="ECO:0000313" key="4">
    <source>
        <dbReference type="Proteomes" id="UP000000305"/>
    </source>
</evidence>
<dbReference type="KEGG" id="dpx:DAPPUDRAFT_253942"/>
<dbReference type="eggNOG" id="ENOG502TKVI">
    <property type="taxonomic scope" value="Eukaryota"/>
</dbReference>
<dbReference type="HOGENOM" id="CLU_047465_2_0_1"/>
<dbReference type="InParanoid" id="E9H5Z9"/>
<accession>E9H5Z9</accession>
<evidence type="ECO:0000256" key="2">
    <source>
        <dbReference type="SAM" id="MobiDB-lite"/>
    </source>
</evidence>
<dbReference type="PANTHER" id="PTHR22954:SF3">
    <property type="entry name" value="PROTEIN CBG08539"/>
    <property type="match status" value="1"/>
</dbReference>
<dbReference type="PhylomeDB" id="E9H5Z9"/>
<dbReference type="OrthoDB" id="7444419at2759"/>
<dbReference type="AlphaFoldDB" id="E9H5Z9"/>